<evidence type="ECO:0000313" key="2">
    <source>
        <dbReference type="Proteomes" id="UP000831290"/>
    </source>
</evidence>
<dbReference type="KEGG" id="fbm:MQE35_09510"/>
<evidence type="ECO:0000313" key="1">
    <source>
        <dbReference type="EMBL" id="UOB15976.1"/>
    </source>
</evidence>
<dbReference type="Gene3D" id="3.50.50.60">
    <property type="entry name" value="FAD/NAD(P)-binding domain"/>
    <property type="match status" value="1"/>
</dbReference>
<organism evidence="1 2">
    <name type="scientific">Abyssalbus ytuae</name>
    <dbReference type="NCBI Taxonomy" id="2926907"/>
    <lineage>
        <taxon>Bacteria</taxon>
        <taxon>Pseudomonadati</taxon>
        <taxon>Bacteroidota</taxon>
        <taxon>Flavobacteriia</taxon>
        <taxon>Flavobacteriales</taxon>
        <taxon>Flavobacteriaceae</taxon>
        <taxon>Abyssalbus</taxon>
    </lineage>
</organism>
<accession>A0A9E6ZSQ1</accession>
<dbReference type="EMBL" id="CP094358">
    <property type="protein sequence ID" value="UOB15976.1"/>
    <property type="molecule type" value="Genomic_DNA"/>
</dbReference>
<keyword evidence="2" id="KW-1185">Reference proteome</keyword>
<dbReference type="RefSeq" id="WP_255841121.1">
    <property type="nucleotide sequence ID" value="NZ_CP094358.1"/>
</dbReference>
<sequence length="379" mass="44453">MIHADYIITGGGASGLLLAHRFASDPFFAEKSILIIEKEEKNSNDRTWCFWEAPNGEFDFLVHKKWDEGIFSSENFKKAFSFLPYQYKMIRSAHFYSYIHQELKTKNNITLLKESVIDIRNQQQKVIVKTNNNTYSCHKCFNSILNTEPVLNQKKYPVIQQHFSGWFIKTDKECFDEDKMTFMDFNIPQKGNTRFMYVLPFNKTEALVEYTLFSEHLLPEKTYEEAIKKYLEREGIKNYLITEKEKGSIPMTSYEFWKNNSKNIINIGTAGGWAKASTGYTFSNTLHKTSQLTEFLKTENDLSKFSRKNRYWYYDLLLLDILHKTNAAGSTIFSSLFKKNDPAEILKFLDEKTSLYNDFKIMLKAPVKPFLNALLKRLF</sequence>
<gene>
    <name evidence="1" type="ORF">MQE35_09510</name>
</gene>
<dbReference type="Proteomes" id="UP000831290">
    <property type="component" value="Chromosome"/>
</dbReference>
<reference evidence="1" key="1">
    <citation type="submission" date="2022-03" db="EMBL/GenBank/DDBJ databases">
        <title>Description of Abyssus ytuae gen. nov., sp. nov., a novel member of the family Flavobacteriaceae isolated from the sediment of Mariana Trench.</title>
        <authorList>
            <person name="Zhang J."/>
            <person name="Xu X."/>
        </authorList>
    </citation>
    <scope>NUCLEOTIDE SEQUENCE</scope>
    <source>
        <strain evidence="1">MT3330</strain>
    </source>
</reference>
<dbReference type="SUPFAM" id="SSF51905">
    <property type="entry name" value="FAD/NAD(P)-binding domain"/>
    <property type="match status" value="1"/>
</dbReference>
<protein>
    <submittedName>
        <fullName evidence="1">Lycopene cyclase family protein</fullName>
    </submittedName>
</protein>
<dbReference type="AlphaFoldDB" id="A0A9E6ZSQ1"/>
<dbReference type="Pfam" id="PF05834">
    <property type="entry name" value="Lycopene_cycl"/>
    <property type="match status" value="1"/>
</dbReference>
<name>A0A9E6ZSQ1_9FLAO</name>
<proteinExistence type="predicted"/>
<dbReference type="InterPro" id="IPR036188">
    <property type="entry name" value="FAD/NAD-bd_sf"/>
</dbReference>